<dbReference type="Gene3D" id="3.20.20.80">
    <property type="entry name" value="Glycosidases"/>
    <property type="match status" value="1"/>
</dbReference>
<comment type="subcellular location">
    <subcellularLocation>
        <location evidence="1">Cell membrane</location>
        <topology evidence="1">Single-pass type II membrane protein</topology>
    </subcellularLocation>
</comment>
<dbReference type="GO" id="GO:0009251">
    <property type="term" value="P:glucan catabolic process"/>
    <property type="evidence" value="ECO:0007669"/>
    <property type="project" value="TreeGrafter"/>
</dbReference>
<evidence type="ECO:0000256" key="5">
    <source>
        <dbReference type="ARBA" id="ARBA00022801"/>
    </source>
</evidence>
<keyword evidence="7" id="KW-1133">Transmembrane helix</keyword>
<keyword evidence="10 16" id="KW-0326">Glycosidase</keyword>
<proteinExistence type="inferred from homology"/>
<keyword evidence="17" id="KW-0732">Signal</keyword>
<dbReference type="PANTHER" id="PTHR31297">
    <property type="entry name" value="GLUCAN ENDO-1,6-BETA-GLUCOSIDASE B"/>
    <property type="match status" value="1"/>
</dbReference>
<evidence type="ECO:0000259" key="18">
    <source>
        <dbReference type="Pfam" id="PF00150"/>
    </source>
</evidence>
<feature type="chain" id="PRO_5044001556" description="glucan 1,3-beta-glucosidase" evidence="17">
    <location>
        <begin position="22"/>
        <end position="468"/>
    </location>
</feature>
<evidence type="ECO:0000256" key="15">
    <source>
        <dbReference type="ARBA" id="ARBA00041260"/>
    </source>
</evidence>
<dbReference type="GO" id="GO:0009986">
    <property type="term" value="C:cell surface"/>
    <property type="evidence" value="ECO:0007669"/>
    <property type="project" value="TreeGrafter"/>
</dbReference>
<dbReference type="InterPro" id="IPR001547">
    <property type="entry name" value="Glyco_hydro_5"/>
</dbReference>
<comment type="catalytic activity">
    <reaction evidence="12">
        <text>Successive hydrolysis of beta-D-glucose units from the non-reducing ends of (1-&gt;3)-beta-D-glucans, releasing alpha-glucose.</text>
        <dbReference type="EC" id="3.2.1.58"/>
    </reaction>
</comment>
<keyword evidence="8" id="KW-0472">Membrane</keyword>
<keyword evidence="6" id="KW-0735">Signal-anchor</keyword>
<comment type="caution">
    <text evidence="19">The sequence shown here is derived from an EMBL/GenBank/DDBJ whole genome shotgun (WGS) entry which is preliminary data.</text>
</comment>
<comment type="function">
    <text evidence="13">Glucosidase involved in the degradation of cellulosic biomass. Active on lichenan.</text>
</comment>
<dbReference type="GO" id="GO:0005576">
    <property type="term" value="C:extracellular region"/>
    <property type="evidence" value="ECO:0007669"/>
    <property type="project" value="TreeGrafter"/>
</dbReference>
<dbReference type="SUPFAM" id="SSF51445">
    <property type="entry name" value="(Trans)glycosidases"/>
    <property type="match status" value="1"/>
</dbReference>
<evidence type="ECO:0000256" key="4">
    <source>
        <dbReference type="ARBA" id="ARBA00022692"/>
    </source>
</evidence>
<dbReference type="GO" id="GO:0005886">
    <property type="term" value="C:plasma membrane"/>
    <property type="evidence" value="ECO:0007669"/>
    <property type="project" value="UniProtKB-SubCell"/>
</dbReference>
<dbReference type="Pfam" id="PF00150">
    <property type="entry name" value="Cellulase"/>
    <property type="match status" value="1"/>
</dbReference>
<feature type="signal peptide" evidence="17">
    <location>
        <begin position="1"/>
        <end position="21"/>
    </location>
</feature>
<evidence type="ECO:0000313" key="20">
    <source>
        <dbReference type="Proteomes" id="UP001375240"/>
    </source>
</evidence>
<evidence type="ECO:0000256" key="7">
    <source>
        <dbReference type="ARBA" id="ARBA00022989"/>
    </source>
</evidence>
<name>A0AAV9UHH9_9PEZI</name>
<keyword evidence="3" id="KW-1003">Cell membrane</keyword>
<reference evidence="19 20" key="1">
    <citation type="submission" date="2019-10" db="EMBL/GenBank/DDBJ databases">
        <authorList>
            <person name="Palmer J.M."/>
        </authorList>
    </citation>
    <scope>NUCLEOTIDE SEQUENCE [LARGE SCALE GENOMIC DNA]</scope>
    <source>
        <strain evidence="19 20">TWF696</strain>
    </source>
</reference>
<accession>A0AAV9UHH9</accession>
<dbReference type="GO" id="GO:0004338">
    <property type="term" value="F:glucan exo-1,3-beta-glucosidase activity"/>
    <property type="evidence" value="ECO:0007669"/>
    <property type="project" value="UniProtKB-EC"/>
</dbReference>
<dbReference type="EMBL" id="JAVHNQ010000007">
    <property type="protein sequence ID" value="KAK6341485.1"/>
    <property type="molecule type" value="Genomic_DNA"/>
</dbReference>
<keyword evidence="9" id="KW-0325">Glycoprotein</keyword>
<keyword evidence="20" id="KW-1185">Reference proteome</keyword>
<keyword evidence="4" id="KW-0812">Transmembrane</keyword>
<evidence type="ECO:0000256" key="2">
    <source>
        <dbReference type="ARBA" id="ARBA00005641"/>
    </source>
</evidence>
<evidence type="ECO:0000256" key="14">
    <source>
        <dbReference type="ARBA" id="ARBA00038929"/>
    </source>
</evidence>
<evidence type="ECO:0000256" key="17">
    <source>
        <dbReference type="SAM" id="SignalP"/>
    </source>
</evidence>
<sequence>MRFNILTASLLALAATPFTTAWLPTKDNGVIRGVNLGGLFIMEPWMQFSQWSAMGCGPYKSEFDCVMNLGQAKADAAFQSHWQTWITESDFQQMVASGINTVRIPIGYWILESLVYKDSEHFPRGGYAYLLKTCDLARKYGLYVILDLHGAPGAQISDNPFTGQYAPTPGFYQDYQYARAITFLGWLTKKIHSRPEFATVGTLQVLNEPLAYQPAVTQTLCSTFYPAAYARIRGVESSKGIPKAKQLHVMFMDRKWGAGDPDQHLATTEGALYDYHKYVKWDTSVTANRQSYMKYSCTASLKTDCRNPLVVGEWSLSVPDNLQESPEFSTNSADAVAWFQGWFLAQVQMYERSGMGWVFWNWKSTLGDWRWSYMDAVNAGVIPRNLAAAVTKNVCAPYVGKRDVEEGVVDTGAGVGVNGTSTEEVVVRGKTPEPTAVRDVRRHVGGLRHRSLRHSHHHHHGRLLAPSS</sequence>
<evidence type="ECO:0000313" key="19">
    <source>
        <dbReference type="EMBL" id="KAK6341485.1"/>
    </source>
</evidence>
<keyword evidence="5 16" id="KW-0378">Hydrolase</keyword>
<dbReference type="Proteomes" id="UP001375240">
    <property type="component" value="Unassembled WGS sequence"/>
</dbReference>
<dbReference type="PANTHER" id="PTHR31297:SF34">
    <property type="entry name" value="GLUCAN 1,3-BETA-GLUCOSIDASE 2"/>
    <property type="match status" value="1"/>
</dbReference>
<evidence type="ECO:0000256" key="6">
    <source>
        <dbReference type="ARBA" id="ARBA00022968"/>
    </source>
</evidence>
<evidence type="ECO:0000256" key="11">
    <source>
        <dbReference type="ARBA" id="ARBA00023316"/>
    </source>
</evidence>
<evidence type="ECO:0000256" key="16">
    <source>
        <dbReference type="RuleBase" id="RU361153"/>
    </source>
</evidence>
<dbReference type="InterPro" id="IPR050386">
    <property type="entry name" value="Glycosyl_hydrolase_5"/>
</dbReference>
<comment type="similarity">
    <text evidence="2 16">Belongs to the glycosyl hydrolase 5 (cellulase A) family.</text>
</comment>
<evidence type="ECO:0000256" key="12">
    <source>
        <dbReference type="ARBA" id="ARBA00036824"/>
    </source>
</evidence>
<dbReference type="InterPro" id="IPR017853">
    <property type="entry name" value="GH"/>
</dbReference>
<evidence type="ECO:0000256" key="10">
    <source>
        <dbReference type="ARBA" id="ARBA00023295"/>
    </source>
</evidence>
<dbReference type="AlphaFoldDB" id="A0AAV9UHH9"/>
<dbReference type="GO" id="GO:0071555">
    <property type="term" value="P:cell wall organization"/>
    <property type="evidence" value="ECO:0007669"/>
    <property type="project" value="UniProtKB-KW"/>
</dbReference>
<protein>
    <recommendedName>
        <fullName evidence="14">glucan 1,3-beta-glucosidase</fullName>
        <ecNumber evidence="14">3.2.1.58</ecNumber>
    </recommendedName>
    <alternativeName>
        <fullName evidence="15">Exo-1,3-beta-glucanase D</fullName>
    </alternativeName>
</protein>
<gene>
    <name evidence="19" type="ORF">TWF696_008558</name>
</gene>
<dbReference type="EC" id="3.2.1.58" evidence="14"/>
<feature type="domain" description="Glycoside hydrolase family 5" evidence="18">
    <location>
        <begin position="77"/>
        <end position="364"/>
    </location>
</feature>
<evidence type="ECO:0000256" key="1">
    <source>
        <dbReference type="ARBA" id="ARBA00004401"/>
    </source>
</evidence>
<organism evidence="19 20">
    <name type="scientific">Orbilia brochopaga</name>
    <dbReference type="NCBI Taxonomy" id="3140254"/>
    <lineage>
        <taxon>Eukaryota</taxon>
        <taxon>Fungi</taxon>
        <taxon>Dikarya</taxon>
        <taxon>Ascomycota</taxon>
        <taxon>Pezizomycotina</taxon>
        <taxon>Orbiliomycetes</taxon>
        <taxon>Orbiliales</taxon>
        <taxon>Orbiliaceae</taxon>
        <taxon>Orbilia</taxon>
    </lineage>
</organism>
<evidence type="ECO:0000256" key="3">
    <source>
        <dbReference type="ARBA" id="ARBA00022475"/>
    </source>
</evidence>
<evidence type="ECO:0000256" key="9">
    <source>
        <dbReference type="ARBA" id="ARBA00023180"/>
    </source>
</evidence>
<evidence type="ECO:0000256" key="8">
    <source>
        <dbReference type="ARBA" id="ARBA00023136"/>
    </source>
</evidence>
<evidence type="ECO:0000256" key="13">
    <source>
        <dbReference type="ARBA" id="ARBA00037126"/>
    </source>
</evidence>
<keyword evidence="11" id="KW-0961">Cell wall biogenesis/degradation</keyword>